<dbReference type="InterPro" id="IPR003488">
    <property type="entry name" value="DprA"/>
</dbReference>
<dbReference type="InterPro" id="IPR036388">
    <property type="entry name" value="WH-like_DNA-bd_sf"/>
</dbReference>
<evidence type="ECO:0000313" key="5">
    <source>
        <dbReference type="Proteomes" id="UP001165498"/>
    </source>
</evidence>
<dbReference type="Gene3D" id="1.10.10.10">
    <property type="entry name" value="Winged helix-like DNA-binding domain superfamily/Winged helix DNA-binding domain"/>
    <property type="match status" value="1"/>
</dbReference>
<dbReference type="Proteomes" id="UP001165498">
    <property type="component" value="Unassembled WGS sequence"/>
</dbReference>
<dbReference type="Pfam" id="PF17782">
    <property type="entry name" value="WHD_DprA"/>
    <property type="match status" value="1"/>
</dbReference>
<protein>
    <submittedName>
        <fullName evidence="4">DNA-processing protein DprA</fullName>
    </submittedName>
</protein>
<evidence type="ECO:0000256" key="1">
    <source>
        <dbReference type="ARBA" id="ARBA00006525"/>
    </source>
</evidence>
<dbReference type="PANTHER" id="PTHR43022">
    <property type="entry name" value="PROTEIN SMF"/>
    <property type="match status" value="1"/>
</dbReference>
<accession>A0ABT1QPC2</accession>
<comment type="caution">
    <text evidence="4">The sequence shown here is derived from an EMBL/GenBank/DDBJ whole genome shotgun (WGS) entry which is preliminary data.</text>
</comment>
<evidence type="ECO:0000313" key="4">
    <source>
        <dbReference type="EMBL" id="MCQ4164136.1"/>
    </source>
</evidence>
<name>A0ABT1QPC2_9GAMM</name>
<dbReference type="Pfam" id="PF02481">
    <property type="entry name" value="DNA_processg_A"/>
    <property type="match status" value="1"/>
</dbReference>
<dbReference type="InterPro" id="IPR041614">
    <property type="entry name" value="DprA_WH"/>
</dbReference>
<dbReference type="Gene3D" id="3.40.50.450">
    <property type="match status" value="1"/>
</dbReference>
<sequence>MSADPRSDAETHAWLVLLRAPLGGASVRGLVDRAGSAAAALQQLETLRHEFRLGDEALAWLRRPDPARIAADRRWLEDPAHSLLTWHDADYPVLLRETGAAPPGLFVVGDAALLWLPQVAVVGARSATAGGLANARSFAQHLAAAGFAVTSGLADGVDAAAHAATLDAGGTTLAVMGTGPDLVYPRKHRALAARIAAGGALVSEFPPGVEARPAHFPRRNRIIAGLSLGVLVVEASVQSGSLITARLAGEQGREVFALPGSIHNPLARGCHQLIRQGARLVETSAEIVEELAPLARALGERLRHRLAVAEPAGAVPSPAAAARDPDYAAVLDALGHDPVSVDELALRCAQPVAALSSMLLLLELDGAVHSLGGGRYQRSR</sequence>
<reference evidence="4" key="1">
    <citation type="submission" date="2022-07" db="EMBL/GenBank/DDBJ databases">
        <title>Tahibacter sp., a new gammaproteobacterium isolated from the silt sample collected at pig farm.</title>
        <authorList>
            <person name="Chen H."/>
        </authorList>
    </citation>
    <scope>NUCLEOTIDE SEQUENCE</scope>
    <source>
        <strain evidence="4">P2K</strain>
    </source>
</reference>
<gene>
    <name evidence="4" type="primary">dprA</name>
    <name evidence="4" type="ORF">NM961_05370</name>
</gene>
<organism evidence="4 5">
    <name type="scientific">Tahibacter harae</name>
    <dbReference type="NCBI Taxonomy" id="2963937"/>
    <lineage>
        <taxon>Bacteria</taxon>
        <taxon>Pseudomonadati</taxon>
        <taxon>Pseudomonadota</taxon>
        <taxon>Gammaproteobacteria</taxon>
        <taxon>Lysobacterales</taxon>
        <taxon>Rhodanobacteraceae</taxon>
        <taxon>Tahibacter</taxon>
    </lineage>
</organism>
<evidence type="ECO:0000259" key="2">
    <source>
        <dbReference type="Pfam" id="PF02481"/>
    </source>
</evidence>
<dbReference type="InterPro" id="IPR057666">
    <property type="entry name" value="DrpA_SLOG"/>
</dbReference>
<dbReference type="PANTHER" id="PTHR43022:SF1">
    <property type="entry name" value="PROTEIN SMF"/>
    <property type="match status" value="1"/>
</dbReference>
<dbReference type="SUPFAM" id="SSF102405">
    <property type="entry name" value="MCP/YpsA-like"/>
    <property type="match status" value="1"/>
</dbReference>
<dbReference type="NCBIfam" id="TIGR00732">
    <property type="entry name" value="dprA"/>
    <property type="match status" value="1"/>
</dbReference>
<feature type="domain" description="DprA winged helix" evidence="3">
    <location>
        <begin position="316"/>
        <end position="374"/>
    </location>
</feature>
<dbReference type="EMBL" id="JANFQO010000004">
    <property type="protein sequence ID" value="MCQ4164136.1"/>
    <property type="molecule type" value="Genomic_DNA"/>
</dbReference>
<proteinExistence type="inferred from homology"/>
<comment type="similarity">
    <text evidence="1">Belongs to the DprA/Smf family.</text>
</comment>
<keyword evidence="5" id="KW-1185">Reference proteome</keyword>
<dbReference type="RefSeq" id="WP_255912412.1">
    <property type="nucleotide sequence ID" value="NZ_JANFQO010000004.1"/>
</dbReference>
<feature type="domain" description="Smf/DprA SLOG" evidence="2">
    <location>
        <begin position="83"/>
        <end position="291"/>
    </location>
</feature>
<evidence type="ECO:0000259" key="3">
    <source>
        <dbReference type="Pfam" id="PF17782"/>
    </source>
</evidence>